<comment type="catalytic activity">
    <reaction evidence="10 11">
        <text>N(6)-[(R)-dihydrolipoyl]-L-lysyl-[protein] + succinyl-CoA = N(6)-[(R)-S(8)-succinyldihydrolipoyl]-L-lysyl-[protein] + CoA</text>
        <dbReference type="Rhea" id="RHEA:15213"/>
        <dbReference type="Rhea" id="RHEA-COMP:10475"/>
        <dbReference type="Rhea" id="RHEA-COMP:20092"/>
        <dbReference type="ChEBI" id="CHEBI:57287"/>
        <dbReference type="ChEBI" id="CHEBI:57292"/>
        <dbReference type="ChEBI" id="CHEBI:83100"/>
        <dbReference type="ChEBI" id="CHEBI:83120"/>
        <dbReference type="EC" id="2.3.1.61"/>
    </reaction>
</comment>
<dbReference type="Proteomes" id="UP000192923">
    <property type="component" value="Unassembled WGS sequence"/>
</dbReference>
<dbReference type="NCBIfam" id="TIGR01347">
    <property type="entry name" value="sucB"/>
    <property type="match status" value="1"/>
</dbReference>
<dbReference type="PROSITE" id="PS00189">
    <property type="entry name" value="LIPOYL"/>
    <property type="match status" value="1"/>
</dbReference>
<evidence type="ECO:0000313" key="15">
    <source>
        <dbReference type="EMBL" id="SMF95472.1"/>
    </source>
</evidence>
<feature type="compositionally biased region" description="Low complexity" evidence="12">
    <location>
        <begin position="152"/>
        <end position="164"/>
    </location>
</feature>
<evidence type="ECO:0000256" key="6">
    <source>
        <dbReference type="ARBA" id="ARBA00022532"/>
    </source>
</evidence>
<evidence type="ECO:0000256" key="12">
    <source>
        <dbReference type="SAM" id="MobiDB-lite"/>
    </source>
</evidence>
<comment type="similarity">
    <text evidence="3 11">Belongs to the 2-oxoacid dehydrogenase family.</text>
</comment>
<feature type="compositionally biased region" description="Pro residues" evidence="12">
    <location>
        <begin position="88"/>
        <end position="113"/>
    </location>
</feature>
<dbReference type="Pfam" id="PF00198">
    <property type="entry name" value="2-oxoacid_dh"/>
    <property type="match status" value="1"/>
</dbReference>
<dbReference type="PANTHER" id="PTHR43416:SF5">
    <property type="entry name" value="DIHYDROLIPOYLLYSINE-RESIDUE SUCCINYLTRANSFERASE COMPONENT OF 2-OXOGLUTARATE DEHYDROGENASE COMPLEX, MITOCHONDRIAL"/>
    <property type="match status" value="1"/>
</dbReference>
<feature type="domain" description="Lipoyl-binding" evidence="13">
    <location>
        <begin position="2"/>
        <end position="77"/>
    </location>
</feature>
<name>A0A1Y6D4K3_9GAMM</name>
<comment type="cofactor">
    <cofactor evidence="11">
        <name>(R)-lipoate</name>
        <dbReference type="ChEBI" id="CHEBI:83088"/>
    </cofactor>
    <text evidence="11">Binds 1 lipoyl cofactor covalently.</text>
</comment>
<dbReference type="FunFam" id="3.30.559.10:FF:000007">
    <property type="entry name" value="Dihydrolipoamide acetyltransferase component of pyruvate dehydrogenase complex"/>
    <property type="match status" value="1"/>
</dbReference>
<dbReference type="InterPro" id="IPR036625">
    <property type="entry name" value="E3-bd_dom_sf"/>
</dbReference>
<evidence type="ECO:0000313" key="16">
    <source>
        <dbReference type="Proteomes" id="UP000192923"/>
    </source>
</evidence>
<dbReference type="EMBL" id="FXAM01000001">
    <property type="protein sequence ID" value="SMF95472.1"/>
    <property type="molecule type" value="Genomic_DNA"/>
</dbReference>
<keyword evidence="8 11" id="KW-0450">Lipoyl</keyword>
<evidence type="ECO:0000256" key="8">
    <source>
        <dbReference type="ARBA" id="ARBA00022823"/>
    </source>
</evidence>
<dbReference type="GO" id="GO:0033512">
    <property type="term" value="P:L-lysine catabolic process to acetyl-CoA via saccharopine"/>
    <property type="evidence" value="ECO:0007669"/>
    <property type="project" value="UniProtKB-UniRule"/>
</dbReference>
<comment type="pathway">
    <text evidence="2 11">Amino-acid degradation; L-lysine degradation via saccharopine pathway; glutaryl-CoA from L-lysine: step 6/6.</text>
</comment>
<dbReference type="InterPro" id="IPR003016">
    <property type="entry name" value="2-oxoA_DH_lipoyl-BS"/>
</dbReference>
<dbReference type="InterPro" id="IPR004167">
    <property type="entry name" value="PSBD"/>
</dbReference>
<sequence>MRIEVTVPNLPESVSDAVLLDWHKRPGDPVLKSDNLIDLETDKVVLEVPVPENGVLLEILRHKGDVVTSGELLAVIDTEAKPAAAAPVPEPPKPSAPPPAAAPEPRPEFPPTLSPAVRRMLSEHGLDSAAIQGTGREGRLTREDVQHYLDHQQAAPARPAAEPARPAPTPQPAPATRPGDRRVPMTRLRARIAERLIDAQRSTATLTTFNEVNLKNINDLRKRYRDKFEQAHKVKLGYMSFFVKAAVEALKRYPIVNSSVEGNDIVYHDYYDIGLAVSTDRGLVVPVLRDADQKDFADIEKAVVEFSKRARDGKLTYEELNGGTFTITNGGIFGSMLSTPILNPPQSAILGMHAIKDRPVVEDGQIVIRPMIYLALSYDHRIIDGRDAVSCLYTIKELLEDPGRLLLGV</sequence>
<dbReference type="InterPro" id="IPR001078">
    <property type="entry name" value="2-oxoacid_DH_actylTfrase"/>
</dbReference>
<dbReference type="NCBIfam" id="NF004309">
    <property type="entry name" value="PRK05704.1"/>
    <property type="match status" value="1"/>
</dbReference>
<dbReference type="GO" id="GO:0045252">
    <property type="term" value="C:oxoglutarate dehydrogenase complex"/>
    <property type="evidence" value="ECO:0007669"/>
    <property type="project" value="UniProtKB-UniRule"/>
</dbReference>
<keyword evidence="6 11" id="KW-0816">Tricarboxylic acid cycle</keyword>
<feature type="domain" description="Peripheral subunit-binding (PSBD)" evidence="14">
    <location>
        <begin position="112"/>
        <end position="149"/>
    </location>
</feature>
<dbReference type="EC" id="2.3.1.61" evidence="4 11"/>
<evidence type="ECO:0000256" key="2">
    <source>
        <dbReference type="ARBA" id="ARBA00005145"/>
    </source>
</evidence>
<dbReference type="PROSITE" id="PS51826">
    <property type="entry name" value="PSBD"/>
    <property type="match status" value="1"/>
</dbReference>
<dbReference type="GO" id="GO:0005829">
    <property type="term" value="C:cytosol"/>
    <property type="evidence" value="ECO:0007669"/>
    <property type="project" value="TreeGrafter"/>
</dbReference>
<protein>
    <recommendedName>
        <fullName evidence="5 11">Dihydrolipoyllysine-residue succinyltransferase component of 2-oxoglutarate dehydrogenase complex</fullName>
        <ecNumber evidence="4 11">2.3.1.61</ecNumber>
    </recommendedName>
    <alternativeName>
        <fullName evidence="11">2-oxoglutarate dehydrogenase complex component E2</fullName>
    </alternativeName>
</protein>
<proteinExistence type="inferred from homology"/>
<keyword evidence="9 11" id="KW-0012">Acyltransferase</keyword>
<dbReference type="OrthoDB" id="9805770at2"/>
<evidence type="ECO:0000256" key="7">
    <source>
        <dbReference type="ARBA" id="ARBA00022679"/>
    </source>
</evidence>
<dbReference type="Pfam" id="PF00364">
    <property type="entry name" value="Biotin_lipoyl"/>
    <property type="match status" value="1"/>
</dbReference>
<reference evidence="15" key="1">
    <citation type="submission" date="2016-12" db="EMBL/GenBank/DDBJ databases">
        <authorList>
            <person name="Song W.-J."/>
            <person name="Kurnit D.M."/>
        </authorList>
    </citation>
    <scope>NUCLEOTIDE SEQUENCE [LARGE SCALE GENOMIC DNA]</scope>
    <source>
        <strain evidence="15">175</strain>
    </source>
</reference>
<dbReference type="CDD" id="cd06849">
    <property type="entry name" value="lipoyl_domain"/>
    <property type="match status" value="1"/>
</dbReference>
<dbReference type="GO" id="GO:0006099">
    <property type="term" value="P:tricarboxylic acid cycle"/>
    <property type="evidence" value="ECO:0007669"/>
    <property type="project" value="UniProtKB-UniRule"/>
</dbReference>
<keyword evidence="7 11" id="KW-0808">Transferase</keyword>
<accession>A0A1Y6D4K3</accession>
<dbReference type="Gene3D" id="3.30.559.10">
    <property type="entry name" value="Chloramphenicol acetyltransferase-like domain"/>
    <property type="match status" value="1"/>
</dbReference>
<feature type="region of interest" description="Disordered" evidence="12">
    <location>
        <begin position="83"/>
        <end position="114"/>
    </location>
</feature>
<dbReference type="Gene3D" id="4.10.320.10">
    <property type="entry name" value="E3-binding domain"/>
    <property type="match status" value="1"/>
</dbReference>
<evidence type="ECO:0000259" key="13">
    <source>
        <dbReference type="PROSITE" id="PS50968"/>
    </source>
</evidence>
<dbReference type="Gene3D" id="2.40.50.100">
    <property type="match status" value="1"/>
</dbReference>
<dbReference type="PROSITE" id="PS50968">
    <property type="entry name" value="BIOTINYL_LIPOYL"/>
    <property type="match status" value="1"/>
</dbReference>
<gene>
    <name evidence="15" type="ORF">SAMN02949497_2836</name>
</gene>
<dbReference type="SUPFAM" id="SSF51230">
    <property type="entry name" value="Single hybrid motif"/>
    <property type="match status" value="1"/>
</dbReference>
<dbReference type="STRING" id="1760988.SAMN02949497_2836"/>
<dbReference type="InterPro" id="IPR011053">
    <property type="entry name" value="Single_hybrid_motif"/>
</dbReference>
<dbReference type="InterPro" id="IPR006255">
    <property type="entry name" value="SucB"/>
</dbReference>
<organism evidence="15 16">
    <name type="scientific">Methylomagnum ishizawai</name>
    <dbReference type="NCBI Taxonomy" id="1760988"/>
    <lineage>
        <taxon>Bacteria</taxon>
        <taxon>Pseudomonadati</taxon>
        <taxon>Pseudomonadota</taxon>
        <taxon>Gammaproteobacteria</taxon>
        <taxon>Methylococcales</taxon>
        <taxon>Methylococcaceae</taxon>
        <taxon>Methylomagnum</taxon>
    </lineage>
</organism>
<dbReference type="GO" id="GO:0004149">
    <property type="term" value="F:dihydrolipoyllysine-residue succinyltransferase activity"/>
    <property type="evidence" value="ECO:0007669"/>
    <property type="project" value="UniProtKB-UniRule"/>
</dbReference>
<dbReference type="InterPro" id="IPR000089">
    <property type="entry name" value="Biotin_lipoyl"/>
</dbReference>
<evidence type="ECO:0000256" key="1">
    <source>
        <dbReference type="ARBA" id="ARBA00004052"/>
    </source>
</evidence>
<dbReference type="PANTHER" id="PTHR43416">
    <property type="entry name" value="DIHYDROLIPOYLLYSINE-RESIDUE SUCCINYLTRANSFERASE COMPONENT OF 2-OXOGLUTARATE DEHYDROGENASE COMPLEX, MITOCHONDRIAL-RELATED"/>
    <property type="match status" value="1"/>
</dbReference>
<evidence type="ECO:0000256" key="9">
    <source>
        <dbReference type="ARBA" id="ARBA00023315"/>
    </source>
</evidence>
<evidence type="ECO:0000256" key="3">
    <source>
        <dbReference type="ARBA" id="ARBA00007317"/>
    </source>
</evidence>
<feature type="compositionally biased region" description="Pro residues" evidence="12">
    <location>
        <begin position="165"/>
        <end position="175"/>
    </location>
</feature>
<comment type="function">
    <text evidence="1 11">E2 component of the 2-oxoglutarate dehydrogenase (OGDH) complex which catalyzes the second step in the conversion of 2-oxoglutarate to succinyl-CoA and CO(2).</text>
</comment>
<evidence type="ECO:0000256" key="11">
    <source>
        <dbReference type="RuleBase" id="RU361138"/>
    </source>
</evidence>
<evidence type="ECO:0000259" key="14">
    <source>
        <dbReference type="PROSITE" id="PS51826"/>
    </source>
</evidence>
<dbReference type="Pfam" id="PF02817">
    <property type="entry name" value="E3_binding"/>
    <property type="match status" value="1"/>
</dbReference>
<feature type="region of interest" description="Disordered" evidence="12">
    <location>
        <begin position="151"/>
        <end position="182"/>
    </location>
</feature>
<evidence type="ECO:0000256" key="10">
    <source>
        <dbReference type="ARBA" id="ARBA00052761"/>
    </source>
</evidence>
<dbReference type="RefSeq" id="WP_085213718.1">
    <property type="nucleotide sequence ID" value="NZ_FXAM01000001.1"/>
</dbReference>
<keyword evidence="16" id="KW-1185">Reference proteome</keyword>
<evidence type="ECO:0000256" key="4">
    <source>
        <dbReference type="ARBA" id="ARBA00012945"/>
    </source>
</evidence>
<dbReference type="SUPFAM" id="SSF47005">
    <property type="entry name" value="Peripheral subunit-binding domain of 2-oxo acid dehydrogenase complex"/>
    <property type="match status" value="1"/>
</dbReference>
<dbReference type="AlphaFoldDB" id="A0A1Y6D4K3"/>
<evidence type="ECO:0000256" key="5">
    <source>
        <dbReference type="ARBA" id="ARBA00019511"/>
    </source>
</evidence>
<dbReference type="UniPathway" id="UPA00868">
    <property type="reaction ID" value="UER00840"/>
</dbReference>
<dbReference type="InterPro" id="IPR050537">
    <property type="entry name" value="2-oxoacid_dehydrogenase"/>
</dbReference>
<dbReference type="SUPFAM" id="SSF52777">
    <property type="entry name" value="CoA-dependent acyltransferases"/>
    <property type="match status" value="1"/>
</dbReference>
<dbReference type="InterPro" id="IPR023213">
    <property type="entry name" value="CAT-like_dom_sf"/>
</dbReference>